<dbReference type="GO" id="GO:0005524">
    <property type="term" value="F:ATP binding"/>
    <property type="evidence" value="ECO:0007669"/>
    <property type="project" value="InterPro"/>
</dbReference>
<evidence type="ECO:0000259" key="1">
    <source>
        <dbReference type="SMART" id="SM00760"/>
    </source>
</evidence>
<gene>
    <name evidence="3" type="ORF">MAG551_01768</name>
</gene>
<dbReference type="Pfam" id="PF08299">
    <property type="entry name" value="Bac_DnaA_C"/>
    <property type="match status" value="1"/>
</dbReference>
<dbReference type="SUPFAM" id="SSF143422">
    <property type="entry name" value="Transposase IS200-like"/>
    <property type="match status" value="1"/>
</dbReference>
<dbReference type="SMART" id="SM00760">
    <property type="entry name" value="Bac_DnaA_C"/>
    <property type="match status" value="1"/>
</dbReference>
<evidence type="ECO:0000313" key="3">
    <source>
        <dbReference type="EMBL" id="MBS1258706.1"/>
    </source>
</evidence>
<dbReference type="Gene3D" id="3.30.70.1290">
    <property type="entry name" value="Transposase IS200-like"/>
    <property type="match status" value="1"/>
</dbReference>
<feature type="domain" description="Chromosomal replication initiator DnaA C-terminal" evidence="1">
    <location>
        <begin position="233"/>
        <end position="300"/>
    </location>
</feature>
<dbReference type="PANTHER" id="PTHR34322">
    <property type="entry name" value="TRANSPOSASE, Y1_TNP DOMAIN-CONTAINING"/>
    <property type="match status" value="1"/>
</dbReference>
<dbReference type="Proteomes" id="UP000722750">
    <property type="component" value="Unassembled WGS sequence"/>
</dbReference>
<feature type="domain" description="Transposase IS200-like" evidence="2">
    <location>
        <begin position="9"/>
        <end position="123"/>
    </location>
</feature>
<proteinExistence type="predicted"/>
<accession>A0A942A2X6</accession>
<dbReference type="GO" id="GO:0006313">
    <property type="term" value="P:DNA transposition"/>
    <property type="evidence" value="ECO:0007669"/>
    <property type="project" value="InterPro"/>
</dbReference>
<organism evidence="3 4">
    <name type="scientific">Candidatus Scalindua arabica</name>
    <dbReference type="NCBI Taxonomy" id="1127984"/>
    <lineage>
        <taxon>Bacteria</taxon>
        <taxon>Pseudomonadati</taxon>
        <taxon>Planctomycetota</taxon>
        <taxon>Candidatus Brocadiia</taxon>
        <taxon>Candidatus Brocadiales</taxon>
        <taxon>Candidatus Scalinduaceae</taxon>
        <taxon>Candidatus Scalindua</taxon>
    </lineage>
</organism>
<dbReference type="InterPro" id="IPR036515">
    <property type="entry name" value="Transposase_17_sf"/>
</dbReference>
<protein>
    <recommendedName>
        <fullName evidence="5">Transposase IS200-like domain-containing protein</fullName>
    </recommendedName>
</protein>
<name>A0A942A2X6_9BACT</name>
<dbReference type="SUPFAM" id="SSF48295">
    <property type="entry name" value="TrpR-like"/>
    <property type="match status" value="1"/>
</dbReference>
<sequence length="324" mass="38511">MARPWRIQYEGAIYHIMSRGVGRGKIFLTNEDYSRFLEYIEKAREKFGLDIFAFVLMSNHYHMLIRTNEPNLSRTMQWIQTAYSTYYNREHKRCGHLFQGRYKSIVVGEESYLHMLSFYIHLNPLRAGIIEKLSKYKWSSYHDYVSNRKVHKWVNSEAVLDGFGRNKQDSRKEYRKLIWEVSGKEEDFLADVRYGMILGDDKFVGWLQKKFIDRKEKRDEDLPQKKRISDDGVIDRVIEEVIRNYRIEKSTLLQRKRHISFEARDVGMYILKMYTGLKNKTIGEVFGVSLSAVNKAALRVSIQRRKQKGIGERIEKITYSAFKV</sequence>
<evidence type="ECO:0000313" key="4">
    <source>
        <dbReference type="Proteomes" id="UP000722750"/>
    </source>
</evidence>
<reference evidence="3" key="1">
    <citation type="journal article" date="2021" name="ISME J.">
        <title>Fine-scale metabolic discontinuity in a stratified prokaryote microbiome of a Red Sea deep halocline.</title>
        <authorList>
            <person name="Michoud G."/>
            <person name="Ngugi D.K."/>
            <person name="Barozzi A."/>
            <person name="Merlino G."/>
            <person name="Calleja M.L."/>
            <person name="Delgado-Huertas A."/>
            <person name="Moran X.A.G."/>
            <person name="Daffonchio D."/>
        </authorList>
    </citation>
    <scope>NUCLEOTIDE SEQUENCE</scope>
    <source>
        <strain evidence="3">SuakinDeep_MAG55_1</strain>
    </source>
</reference>
<dbReference type="InterPro" id="IPR002686">
    <property type="entry name" value="Transposase_17"/>
</dbReference>
<dbReference type="Gene3D" id="1.10.1750.10">
    <property type="match status" value="1"/>
</dbReference>
<dbReference type="PANTHER" id="PTHR34322:SF2">
    <property type="entry name" value="TRANSPOSASE IS200-LIKE DOMAIN-CONTAINING PROTEIN"/>
    <property type="match status" value="1"/>
</dbReference>
<dbReference type="GO" id="GO:0006270">
    <property type="term" value="P:DNA replication initiation"/>
    <property type="evidence" value="ECO:0007669"/>
    <property type="project" value="InterPro"/>
</dbReference>
<evidence type="ECO:0000259" key="2">
    <source>
        <dbReference type="SMART" id="SM01321"/>
    </source>
</evidence>
<dbReference type="EMBL" id="JAANXD010000073">
    <property type="protein sequence ID" value="MBS1258706.1"/>
    <property type="molecule type" value="Genomic_DNA"/>
</dbReference>
<dbReference type="GO" id="GO:0043565">
    <property type="term" value="F:sequence-specific DNA binding"/>
    <property type="evidence" value="ECO:0007669"/>
    <property type="project" value="InterPro"/>
</dbReference>
<dbReference type="AlphaFoldDB" id="A0A942A2X6"/>
<dbReference type="InterPro" id="IPR013159">
    <property type="entry name" value="DnaA_C"/>
</dbReference>
<comment type="caution">
    <text evidence="3">The sequence shown here is derived from an EMBL/GenBank/DDBJ whole genome shotgun (WGS) entry which is preliminary data.</text>
</comment>
<dbReference type="SMART" id="SM01321">
    <property type="entry name" value="Y1_Tnp"/>
    <property type="match status" value="1"/>
</dbReference>
<dbReference type="Pfam" id="PF01797">
    <property type="entry name" value="Y1_Tnp"/>
    <property type="match status" value="1"/>
</dbReference>
<dbReference type="GO" id="GO:0004803">
    <property type="term" value="F:transposase activity"/>
    <property type="evidence" value="ECO:0007669"/>
    <property type="project" value="InterPro"/>
</dbReference>
<dbReference type="InterPro" id="IPR010921">
    <property type="entry name" value="Trp_repressor/repl_initiator"/>
</dbReference>
<evidence type="ECO:0008006" key="5">
    <source>
        <dbReference type="Google" id="ProtNLM"/>
    </source>
</evidence>
<dbReference type="GO" id="GO:0006275">
    <property type="term" value="P:regulation of DNA replication"/>
    <property type="evidence" value="ECO:0007669"/>
    <property type="project" value="InterPro"/>
</dbReference>